<dbReference type="PANTHER" id="PTHR43153:SF1">
    <property type="entry name" value="ELECTRON TRANSFER FLAVOPROTEIN SUBUNIT ALPHA, MITOCHONDRIAL"/>
    <property type="match status" value="1"/>
</dbReference>
<dbReference type="PROSITE" id="PS00696">
    <property type="entry name" value="ETF_ALPHA"/>
    <property type="match status" value="1"/>
</dbReference>
<feature type="binding site" evidence="9">
    <location>
        <position position="287"/>
    </location>
    <ligand>
        <name>FAD</name>
        <dbReference type="ChEBI" id="CHEBI:57692"/>
    </ligand>
</feature>
<organism evidence="11 12">
    <name type="scientific">Pseudobacteriovorax antillogorgiicola</name>
    <dbReference type="NCBI Taxonomy" id="1513793"/>
    <lineage>
        <taxon>Bacteria</taxon>
        <taxon>Pseudomonadati</taxon>
        <taxon>Bdellovibrionota</taxon>
        <taxon>Oligoflexia</taxon>
        <taxon>Oligoflexales</taxon>
        <taxon>Pseudobacteriovoracaceae</taxon>
        <taxon>Pseudobacteriovorax</taxon>
    </lineage>
</organism>
<evidence type="ECO:0000256" key="1">
    <source>
        <dbReference type="ARBA" id="ARBA00005817"/>
    </source>
</evidence>
<dbReference type="GO" id="GO:0033539">
    <property type="term" value="P:fatty acid beta-oxidation using acyl-CoA dehydrogenase"/>
    <property type="evidence" value="ECO:0007669"/>
    <property type="project" value="TreeGrafter"/>
</dbReference>
<evidence type="ECO:0000256" key="9">
    <source>
        <dbReference type="PIRSR" id="PIRSR000089-1"/>
    </source>
</evidence>
<feature type="binding site" evidence="9">
    <location>
        <begin position="249"/>
        <end position="253"/>
    </location>
    <ligand>
        <name>FAD</name>
        <dbReference type="ChEBI" id="CHEBI:57692"/>
    </ligand>
</feature>
<dbReference type="CDD" id="cd01715">
    <property type="entry name" value="ETF_alpha"/>
    <property type="match status" value="1"/>
</dbReference>
<comment type="function">
    <text evidence="6">The electron transfer flavoprotein serves as a specific electron acceptor for other dehydrogenases. It transfers the electrons to the main respiratory chain via ETF-ubiquinone oxidoreductase (ETF dehydrogenase).</text>
</comment>
<keyword evidence="2" id="KW-0813">Transport</keyword>
<keyword evidence="3" id="KW-0285">Flavoprotein</keyword>
<protein>
    <recommendedName>
        <fullName evidence="7">Electron transfer flavoprotein subunit alpha</fullName>
    </recommendedName>
    <alternativeName>
        <fullName evidence="8">Electron transfer flavoprotein large subunit</fullName>
    </alternativeName>
</protein>
<name>A0A1Y6B3R6_9BACT</name>
<evidence type="ECO:0000256" key="2">
    <source>
        <dbReference type="ARBA" id="ARBA00022448"/>
    </source>
</evidence>
<dbReference type="AlphaFoldDB" id="A0A1Y6B3R6"/>
<feature type="binding site" evidence="9">
    <location>
        <position position="210"/>
    </location>
    <ligand>
        <name>FAD</name>
        <dbReference type="ChEBI" id="CHEBI:57692"/>
    </ligand>
</feature>
<dbReference type="FunFam" id="3.40.50.1220:FF:000001">
    <property type="entry name" value="Electron transfer flavoprotein, alpha subunit"/>
    <property type="match status" value="1"/>
</dbReference>
<dbReference type="InterPro" id="IPR014730">
    <property type="entry name" value="ETF_a/b_N"/>
</dbReference>
<evidence type="ECO:0000256" key="3">
    <source>
        <dbReference type="ARBA" id="ARBA00022630"/>
    </source>
</evidence>
<keyword evidence="12" id="KW-1185">Reference proteome</keyword>
<evidence type="ECO:0000256" key="7">
    <source>
        <dbReference type="ARBA" id="ARBA00068674"/>
    </source>
</evidence>
<accession>A0A1Y6B3R6</accession>
<evidence type="ECO:0000256" key="6">
    <source>
        <dbReference type="ARBA" id="ARBA00025649"/>
    </source>
</evidence>
<dbReference type="InterPro" id="IPR018206">
    <property type="entry name" value="ETF_asu_C_CS"/>
</dbReference>
<evidence type="ECO:0000256" key="8">
    <source>
        <dbReference type="ARBA" id="ARBA00079299"/>
    </source>
</evidence>
<keyword evidence="4 9" id="KW-0274">FAD</keyword>
<evidence type="ECO:0000259" key="10">
    <source>
        <dbReference type="SMART" id="SM00893"/>
    </source>
</evidence>
<evidence type="ECO:0000313" key="11">
    <source>
        <dbReference type="EMBL" id="SME88493.1"/>
    </source>
</evidence>
<dbReference type="RefSeq" id="WP_132314708.1">
    <property type="nucleotide sequence ID" value="NZ_FWZT01000001.1"/>
</dbReference>
<sequence length="322" mass="33708">MKVLVYIDQRDGQLKNNGFELLTAARQLSPNAADVSAVIVGDGVDSCVSELAGYGADQVFVASHIDLSLYNVMNYAAAVQTAIDSFKPDLVLGSASPMGRDLFPRLAARNNSGLLTDVVKIEDVGGELVATKPLYAGKCLGKFGFAGDGIKFATLRPNSMAAEKNDQGSATAQALDVSLPEAKIKTVEVRKGASQKADLTEASLIISGGRAMGSAENFKILEECAETFGATVGASRAAVDSGYAPHDMQVGQTGKTVNPNLYIACGISGSIQHMAGMRTSKTIVAINTDPDAPIFTVADYGIVADLFEAVPVLTQKLKELNL</sequence>
<comment type="cofactor">
    <cofactor evidence="9">
        <name>FAD</name>
        <dbReference type="ChEBI" id="CHEBI:57692"/>
    </cofactor>
    <text evidence="9">Binds 1 FAD per dimer.</text>
</comment>
<gene>
    <name evidence="11" type="ORF">SAMN06296036_101159</name>
</gene>
<evidence type="ECO:0000256" key="5">
    <source>
        <dbReference type="ARBA" id="ARBA00022982"/>
    </source>
</evidence>
<dbReference type="GO" id="GO:0050660">
    <property type="term" value="F:flavin adenine dinucleotide binding"/>
    <property type="evidence" value="ECO:0007669"/>
    <property type="project" value="InterPro"/>
</dbReference>
<feature type="domain" description="Electron transfer flavoprotein alpha/beta-subunit N-terminal" evidence="10">
    <location>
        <begin position="3"/>
        <end position="188"/>
    </location>
</feature>
<feature type="binding site" evidence="9">
    <location>
        <begin position="235"/>
        <end position="236"/>
    </location>
    <ligand>
        <name>FAD</name>
        <dbReference type="ChEBI" id="CHEBI:57692"/>
    </ligand>
</feature>
<dbReference type="OrthoDB" id="5289382at2"/>
<dbReference type="InterPro" id="IPR014731">
    <property type="entry name" value="ETF_asu_C"/>
</dbReference>
<comment type="similarity">
    <text evidence="1">Belongs to the ETF alpha-subunit/FixB family.</text>
</comment>
<dbReference type="STRING" id="1513793.SAMN06296036_101159"/>
<dbReference type="Gene3D" id="3.40.50.1220">
    <property type="entry name" value="TPP-binding domain"/>
    <property type="match status" value="1"/>
</dbReference>
<evidence type="ECO:0000313" key="12">
    <source>
        <dbReference type="Proteomes" id="UP000192907"/>
    </source>
</evidence>
<dbReference type="Gene3D" id="3.40.50.620">
    <property type="entry name" value="HUPs"/>
    <property type="match status" value="1"/>
</dbReference>
<keyword evidence="5" id="KW-0249">Electron transport</keyword>
<dbReference type="Pfam" id="PF00766">
    <property type="entry name" value="ETF_alpha"/>
    <property type="match status" value="1"/>
</dbReference>
<feature type="binding site" evidence="9">
    <location>
        <begin position="266"/>
        <end position="273"/>
    </location>
    <ligand>
        <name>FAD</name>
        <dbReference type="ChEBI" id="CHEBI:57692"/>
    </ligand>
</feature>
<dbReference type="InterPro" id="IPR029035">
    <property type="entry name" value="DHS-like_NAD/FAD-binding_dom"/>
</dbReference>
<dbReference type="SUPFAM" id="SSF52467">
    <property type="entry name" value="DHS-like NAD/FAD-binding domain"/>
    <property type="match status" value="1"/>
</dbReference>
<dbReference type="Pfam" id="PF01012">
    <property type="entry name" value="ETF"/>
    <property type="match status" value="1"/>
</dbReference>
<dbReference type="InterPro" id="IPR033947">
    <property type="entry name" value="ETF_alpha_N"/>
</dbReference>
<reference evidence="12" key="1">
    <citation type="submission" date="2017-04" db="EMBL/GenBank/DDBJ databases">
        <authorList>
            <person name="Varghese N."/>
            <person name="Submissions S."/>
        </authorList>
    </citation>
    <scope>NUCLEOTIDE SEQUENCE [LARGE SCALE GENOMIC DNA]</scope>
    <source>
        <strain evidence="12">RKEM611</strain>
    </source>
</reference>
<dbReference type="PIRSF" id="PIRSF000089">
    <property type="entry name" value="Electra_flavoP_a"/>
    <property type="match status" value="1"/>
</dbReference>
<dbReference type="SMART" id="SM00893">
    <property type="entry name" value="ETF"/>
    <property type="match status" value="1"/>
</dbReference>
<dbReference type="Proteomes" id="UP000192907">
    <property type="component" value="Unassembled WGS sequence"/>
</dbReference>
<evidence type="ECO:0000256" key="4">
    <source>
        <dbReference type="ARBA" id="ARBA00022827"/>
    </source>
</evidence>
<dbReference type="PANTHER" id="PTHR43153">
    <property type="entry name" value="ELECTRON TRANSFER FLAVOPROTEIN ALPHA"/>
    <property type="match status" value="1"/>
</dbReference>
<dbReference type="InterPro" id="IPR014729">
    <property type="entry name" value="Rossmann-like_a/b/a_fold"/>
</dbReference>
<dbReference type="SUPFAM" id="SSF52402">
    <property type="entry name" value="Adenine nucleotide alpha hydrolases-like"/>
    <property type="match status" value="1"/>
</dbReference>
<dbReference type="GO" id="GO:0009055">
    <property type="term" value="F:electron transfer activity"/>
    <property type="evidence" value="ECO:0007669"/>
    <property type="project" value="InterPro"/>
</dbReference>
<dbReference type="InterPro" id="IPR001308">
    <property type="entry name" value="ETF_a/FixB"/>
</dbReference>
<proteinExistence type="inferred from homology"/>
<dbReference type="EMBL" id="FWZT01000001">
    <property type="protein sequence ID" value="SME88493.1"/>
    <property type="molecule type" value="Genomic_DNA"/>
</dbReference>